<dbReference type="Gene3D" id="2.120.10.30">
    <property type="entry name" value="TolB, C-terminal domain"/>
    <property type="match status" value="1"/>
</dbReference>
<proteinExistence type="predicted"/>
<dbReference type="InterPro" id="IPR008964">
    <property type="entry name" value="Invasin/intimin_cell_adhesion"/>
</dbReference>
<feature type="chain" id="PRO_5036688262" description="SLH domain-containing protein" evidence="2">
    <location>
        <begin position="28"/>
        <end position="791"/>
    </location>
</feature>
<evidence type="ECO:0000313" key="4">
    <source>
        <dbReference type="EMBL" id="NOU94468.1"/>
    </source>
</evidence>
<dbReference type="SUPFAM" id="SSF101898">
    <property type="entry name" value="NHL repeat"/>
    <property type="match status" value="1"/>
</dbReference>
<keyword evidence="5" id="KW-1185">Reference proteome</keyword>
<dbReference type="PANTHER" id="PTHR43308">
    <property type="entry name" value="OUTER MEMBRANE PROTEIN ALPHA-RELATED"/>
    <property type="match status" value="1"/>
</dbReference>
<dbReference type="PROSITE" id="PS51272">
    <property type="entry name" value="SLH"/>
    <property type="match status" value="3"/>
</dbReference>
<evidence type="ECO:0000256" key="2">
    <source>
        <dbReference type="SAM" id="SignalP"/>
    </source>
</evidence>
<name>A0A972GQD5_9BACL</name>
<evidence type="ECO:0000256" key="1">
    <source>
        <dbReference type="SAM" id="MobiDB-lite"/>
    </source>
</evidence>
<dbReference type="Proteomes" id="UP000641588">
    <property type="component" value="Unassembled WGS sequence"/>
</dbReference>
<dbReference type="InterPro" id="IPR001119">
    <property type="entry name" value="SLH_dom"/>
</dbReference>
<dbReference type="EMBL" id="WHOD01000056">
    <property type="protein sequence ID" value="NOU94468.1"/>
    <property type="molecule type" value="Genomic_DNA"/>
</dbReference>
<keyword evidence="2" id="KW-0732">Signal</keyword>
<dbReference type="InterPro" id="IPR011042">
    <property type="entry name" value="6-blade_b-propeller_TolB-like"/>
</dbReference>
<feature type="domain" description="SLH" evidence="3">
    <location>
        <begin position="603"/>
        <end position="666"/>
    </location>
</feature>
<dbReference type="InterPro" id="IPR003343">
    <property type="entry name" value="Big_2"/>
</dbReference>
<feature type="signal peptide" evidence="2">
    <location>
        <begin position="1"/>
        <end position="27"/>
    </location>
</feature>
<dbReference type="SMART" id="SM00635">
    <property type="entry name" value="BID_2"/>
    <property type="match status" value="1"/>
</dbReference>
<evidence type="ECO:0000313" key="5">
    <source>
        <dbReference type="Proteomes" id="UP000641588"/>
    </source>
</evidence>
<sequence>MQGKKILLMVMILTMVFSMIPPSSVRATTLSDSISINDPRAMAYYDGYIYVAQRSADKISRISTATGQVSDVLVMNTYSTPMAVAVNSHGDLFYTRDSNKNVYKIPAASLTNLPLNATEVTSQSQTYFSGNFSYMYGLTFDSNDNLYMTDYITKGIYKLELGQTVPTAVITNAPQTITGIAFNPSGDLHFVDSSSKMYKIDHASLNVQSDNDPTKIKFLESVTNPQVNGIVFLPDGTHYLSSLYSKVIFKHTFASENTIVTAKNLLPSSLTVTEGTYTNLLTYFNGLTGMSATGVTLTLVSSNVNVANNGDITYTGSAVNGNVTVMINKAGGIQETKTIAITVSAHTPTQAELANASIAAAKALLPSSLTVTEGTYTNLLTYFNGLTGMSATGVTLTLDSSNVNVANNGAITYTDTAVNGNVTVRINKAGGIQETKTIAVSVSVTSTQGPAPVTVTSLAVDPISASIRLNDVKQLAVTAAYSNNTTADVTNSAVFETSNVNVAVVSTAGAITAVGYGTTVVAVTYGGQSQVVTITVPRLTSHTGSSAPAAAPTDTKQPEDTVKPTVPSTLPTSPDVFKSEAVQTDSSVVKSIQTRIEDAKKSDVKMKLSDIQQHWAEKTIDIFVKLNIIDGYNDGKFRPDGDITRAEFAVIIDRVFHINNASKQSVTMNDIKSHWAKDTLEKLANAGILNGYGEEFRPDQTVSRAEMVAIISRIVNMNAVKKSESNGVFSDTGNSFASSQIQEAAQAGIIKGKEGDKFKPEAPSTRAEALTIILNTLNLNPQIKALLDNFK</sequence>
<dbReference type="PANTHER" id="PTHR43308:SF5">
    <property type="entry name" value="S-LAYER PROTEIN _ PEPTIDOGLYCAN ENDO-BETA-N-ACETYLGLUCOSAMINIDASE"/>
    <property type="match status" value="1"/>
</dbReference>
<dbReference type="SUPFAM" id="SSF49373">
    <property type="entry name" value="Invasin/intimin cell-adhesion fragments"/>
    <property type="match status" value="1"/>
</dbReference>
<accession>A0A972GQD5</accession>
<dbReference type="Pfam" id="PF00395">
    <property type="entry name" value="SLH"/>
    <property type="match status" value="3"/>
</dbReference>
<organism evidence="4 5">
    <name type="scientific">Paenibacillus foliorum</name>
    <dbReference type="NCBI Taxonomy" id="2654974"/>
    <lineage>
        <taxon>Bacteria</taxon>
        <taxon>Bacillati</taxon>
        <taxon>Bacillota</taxon>
        <taxon>Bacilli</taxon>
        <taxon>Bacillales</taxon>
        <taxon>Paenibacillaceae</taxon>
        <taxon>Paenibacillus</taxon>
    </lineage>
</organism>
<dbReference type="Gene3D" id="2.60.40.1080">
    <property type="match status" value="1"/>
</dbReference>
<feature type="domain" description="SLH" evidence="3">
    <location>
        <begin position="724"/>
        <end position="787"/>
    </location>
</feature>
<gene>
    <name evidence="4" type="ORF">GC093_14760</name>
</gene>
<dbReference type="AlphaFoldDB" id="A0A972GQD5"/>
<feature type="domain" description="SLH" evidence="3">
    <location>
        <begin position="667"/>
        <end position="723"/>
    </location>
</feature>
<dbReference type="InterPro" id="IPR051465">
    <property type="entry name" value="Cell_Envelope_Struct_Comp"/>
</dbReference>
<dbReference type="RefSeq" id="WP_171652686.1">
    <property type="nucleotide sequence ID" value="NZ_WHOD01000056.1"/>
</dbReference>
<evidence type="ECO:0000259" key="3">
    <source>
        <dbReference type="PROSITE" id="PS51272"/>
    </source>
</evidence>
<protein>
    <recommendedName>
        <fullName evidence="3">SLH domain-containing protein</fullName>
    </recommendedName>
</protein>
<comment type="caution">
    <text evidence="4">The sequence shown here is derived from an EMBL/GenBank/DDBJ whole genome shotgun (WGS) entry which is preliminary data.</text>
</comment>
<feature type="region of interest" description="Disordered" evidence="1">
    <location>
        <begin position="541"/>
        <end position="573"/>
    </location>
</feature>
<reference evidence="4" key="1">
    <citation type="submission" date="2019-10" db="EMBL/GenBank/DDBJ databases">
        <title>Description of Paenibacillus glebae sp. nov.</title>
        <authorList>
            <person name="Carlier A."/>
            <person name="Qi S."/>
        </authorList>
    </citation>
    <scope>NUCLEOTIDE SEQUENCE</scope>
    <source>
        <strain evidence="4">LMG 31456</strain>
    </source>
</reference>